<evidence type="ECO:0000256" key="8">
    <source>
        <dbReference type="RuleBase" id="RU004185"/>
    </source>
</evidence>
<dbReference type="EMBL" id="CP006365">
    <property type="protein sequence ID" value="AGU15129.1"/>
    <property type="molecule type" value="Genomic_DNA"/>
</dbReference>
<evidence type="ECO:0000256" key="6">
    <source>
        <dbReference type="ARBA" id="ARBA00024536"/>
    </source>
</evidence>
<dbReference type="PATRIC" id="fig|1348662.3.peg.973"/>
<evidence type="ECO:0000256" key="4">
    <source>
        <dbReference type="ARBA" id="ARBA00023239"/>
    </source>
</evidence>
<dbReference type="SUPFAM" id="SSF53800">
    <property type="entry name" value="Chelatase"/>
    <property type="match status" value="1"/>
</dbReference>
<dbReference type="CDD" id="cd00419">
    <property type="entry name" value="Ferrochelatase_C"/>
    <property type="match status" value="1"/>
</dbReference>
<dbReference type="CDD" id="cd03411">
    <property type="entry name" value="Ferrochelatase_N"/>
    <property type="match status" value="1"/>
</dbReference>
<dbReference type="OrthoDB" id="9776380at2"/>
<dbReference type="Gene3D" id="3.40.50.1400">
    <property type="match status" value="2"/>
</dbReference>
<keyword evidence="10" id="KW-1185">Reference proteome</keyword>
<dbReference type="EC" id="4.99.1.9" evidence="7"/>
<dbReference type="PANTHER" id="PTHR11108:SF1">
    <property type="entry name" value="FERROCHELATASE, MITOCHONDRIAL"/>
    <property type="match status" value="1"/>
</dbReference>
<evidence type="ECO:0000256" key="7">
    <source>
        <dbReference type="HAMAP-Rule" id="MF_00323"/>
    </source>
</evidence>
<comment type="caution">
    <text evidence="7">Lacks conserved residue(s) required for the propagation of feature annotation.</text>
</comment>
<gene>
    <name evidence="7" type="primary">cpfC</name>
    <name evidence="9" type="ORF">CARG_04955</name>
</gene>
<comment type="similarity">
    <text evidence="7 8">Belongs to the ferrochelatase family.</text>
</comment>
<protein>
    <recommendedName>
        <fullName evidence="7">Coproporphyrin III ferrochelatase</fullName>
        <ecNumber evidence="7">4.99.1.9</ecNumber>
    </recommendedName>
</protein>
<dbReference type="STRING" id="1348662.CARG_04955"/>
<dbReference type="InterPro" id="IPR001015">
    <property type="entry name" value="Ferrochelatase"/>
</dbReference>
<evidence type="ECO:0000313" key="9">
    <source>
        <dbReference type="EMBL" id="AGU15129.1"/>
    </source>
</evidence>
<dbReference type="GO" id="GO:0005737">
    <property type="term" value="C:cytoplasm"/>
    <property type="evidence" value="ECO:0007669"/>
    <property type="project" value="UniProtKB-SubCell"/>
</dbReference>
<evidence type="ECO:0000256" key="1">
    <source>
        <dbReference type="ARBA" id="ARBA00004744"/>
    </source>
</evidence>
<comment type="subcellular location">
    <subcellularLocation>
        <location evidence="7">Cytoplasm</location>
    </subcellularLocation>
</comment>
<organism evidence="9 10">
    <name type="scientific">Corynebacterium argentoratense DSM 44202</name>
    <dbReference type="NCBI Taxonomy" id="1348662"/>
    <lineage>
        <taxon>Bacteria</taxon>
        <taxon>Bacillati</taxon>
        <taxon>Actinomycetota</taxon>
        <taxon>Actinomycetes</taxon>
        <taxon>Mycobacteriales</taxon>
        <taxon>Corynebacteriaceae</taxon>
        <taxon>Corynebacterium</taxon>
    </lineage>
</organism>
<name>U3GUW6_9CORY</name>
<keyword evidence="3 7" id="KW-0350">Heme biosynthesis</keyword>
<comment type="catalytic activity">
    <reaction evidence="6">
        <text>Fe-coproporphyrin III + 2 H(+) = coproporphyrin III + Fe(2+)</text>
        <dbReference type="Rhea" id="RHEA:49572"/>
        <dbReference type="ChEBI" id="CHEBI:15378"/>
        <dbReference type="ChEBI" id="CHEBI:29033"/>
        <dbReference type="ChEBI" id="CHEBI:68438"/>
        <dbReference type="ChEBI" id="CHEBI:131725"/>
        <dbReference type="EC" id="4.99.1.9"/>
    </reaction>
    <physiologicalReaction direction="right-to-left" evidence="6">
        <dbReference type="Rhea" id="RHEA:49574"/>
    </physiologicalReaction>
</comment>
<sequence length="401" mass="43669">MPEKHTIDPVDNHPFDGLLLLSFGGPEGHEDVRPFLENVTRGRGIPPERLDEVEEHYHHFGGVSPLNSLNREIIDHVEQELHTRGRDLPVFFGNRNWHPFAEDTVEQMVAAGHRRIAVFATSAWGGYSGCRQYHEDIARCMQHLEQRGLAEGVQMVKLRQFFDHPRYIDAMVDAVDEALAKVRAHGRGDRIRLVFTAHSIPLSADRSSGVDSDGALYSSQIRYASELVAQRCGFSPIDDAASAVGAHAADGFYDVVWQSRSGPEHVPWLDPDVVDHIAAIHGDVDAAVVCPIGFVSDHIEVVWDLDSELQQEAADFDIDIVRTRTAGPTADFAAMVVDLLEELECGAPVARVDSTRPGGASDVPGGVPALRGCRANGEPCAQGCCAPRKRPAAHGGARPGA</sequence>
<feature type="binding site" evidence="7">
    <location>
        <position position="300"/>
    </location>
    <ligand>
        <name>Fe(2+)</name>
        <dbReference type="ChEBI" id="CHEBI:29033"/>
    </ligand>
</feature>
<dbReference type="HAMAP" id="MF_00323">
    <property type="entry name" value="Ferrochelatase"/>
    <property type="match status" value="1"/>
</dbReference>
<dbReference type="GO" id="GO:0004325">
    <property type="term" value="F:ferrochelatase activity"/>
    <property type="evidence" value="ECO:0007669"/>
    <property type="project" value="UniProtKB-UniRule"/>
</dbReference>
<dbReference type="Proteomes" id="UP000016943">
    <property type="component" value="Chromosome"/>
</dbReference>
<evidence type="ECO:0000256" key="3">
    <source>
        <dbReference type="ARBA" id="ARBA00023133"/>
    </source>
</evidence>
<keyword evidence="7" id="KW-0479">Metal-binding</keyword>
<dbReference type="PANTHER" id="PTHR11108">
    <property type="entry name" value="FERROCHELATASE"/>
    <property type="match status" value="1"/>
</dbReference>
<dbReference type="eggNOG" id="COG0276">
    <property type="taxonomic scope" value="Bacteria"/>
</dbReference>
<keyword evidence="7" id="KW-0963">Cytoplasm</keyword>
<evidence type="ECO:0000313" key="10">
    <source>
        <dbReference type="Proteomes" id="UP000016943"/>
    </source>
</evidence>
<comment type="function">
    <text evidence="7">Involved in coproporphyrin-dependent heme b biosynthesis. Catalyzes the insertion of ferrous iron into coproporphyrin III to form Fe-coproporphyrin III.</text>
</comment>
<comment type="pathway">
    <text evidence="1 7">Porphyrin-containing compound metabolism; protoheme biosynthesis.</text>
</comment>
<dbReference type="RefSeq" id="WP_020976281.1">
    <property type="nucleotide sequence ID" value="NC_022198.1"/>
</dbReference>
<keyword evidence="2 7" id="KW-0408">Iron</keyword>
<dbReference type="AlphaFoldDB" id="U3GUW6"/>
<dbReference type="GO" id="GO:0046872">
    <property type="term" value="F:metal ion binding"/>
    <property type="evidence" value="ECO:0007669"/>
    <property type="project" value="UniProtKB-KW"/>
</dbReference>
<dbReference type="GeneID" id="78249774"/>
<dbReference type="InterPro" id="IPR033659">
    <property type="entry name" value="Ferrochelatase_N"/>
</dbReference>
<dbReference type="HOGENOM" id="CLU_018884_2_0_11"/>
<accession>U3GUW6</accession>
<dbReference type="Pfam" id="PF00762">
    <property type="entry name" value="Ferrochelatase"/>
    <property type="match status" value="1"/>
</dbReference>
<evidence type="ECO:0000256" key="2">
    <source>
        <dbReference type="ARBA" id="ARBA00023004"/>
    </source>
</evidence>
<feature type="binding site" evidence="7">
    <location>
        <position position="64"/>
    </location>
    <ligand>
        <name>Fe-coproporphyrin III</name>
        <dbReference type="ChEBI" id="CHEBI:68438"/>
    </ligand>
</feature>
<dbReference type="GO" id="GO:0006783">
    <property type="term" value="P:heme biosynthetic process"/>
    <property type="evidence" value="ECO:0007669"/>
    <property type="project" value="UniProtKB-UniRule"/>
</dbReference>
<dbReference type="NCBIfam" id="NF000689">
    <property type="entry name" value="PRK00035.2-1"/>
    <property type="match status" value="1"/>
</dbReference>
<keyword evidence="4 7" id="KW-0456">Lyase</keyword>
<dbReference type="UniPathway" id="UPA00252"/>
<dbReference type="InterPro" id="IPR033644">
    <property type="entry name" value="Ferrochelatase_C"/>
</dbReference>
<evidence type="ECO:0000256" key="5">
    <source>
        <dbReference type="ARBA" id="ARBA00023244"/>
    </source>
</evidence>
<keyword evidence="5 7" id="KW-0627">Porphyrin biosynthesis</keyword>
<dbReference type="KEGG" id="caz:CARG_04955"/>
<feature type="binding site" evidence="7">
    <location>
        <position position="198"/>
    </location>
    <ligand>
        <name>Fe(2+)</name>
        <dbReference type="ChEBI" id="CHEBI:29033"/>
    </ligand>
</feature>
<reference evidence="9 10" key="1">
    <citation type="journal article" date="2013" name="Genome Announc.">
        <title>Whole-Genome Sequence of the Clinical Strain Corynebacterium argentoratense DSM 44202, Isolated from a Human Throat Specimen.</title>
        <authorList>
            <person name="Bomholt C."/>
            <person name="Glaub A."/>
            <person name="Gravermann K."/>
            <person name="Albersmeier A."/>
            <person name="Brinkrolf K."/>
            <person name="Ruckert C."/>
            <person name="Tauch A."/>
        </authorList>
    </citation>
    <scope>NUCLEOTIDE SEQUENCE [LARGE SCALE GENOMIC DNA]</scope>
    <source>
        <strain evidence="9">DSM 44202</strain>
    </source>
</reference>
<proteinExistence type="inferred from homology"/>
<feature type="binding site" evidence="7">
    <location>
        <position position="133"/>
    </location>
    <ligand>
        <name>Fe-coproporphyrin III</name>
        <dbReference type="ChEBI" id="CHEBI:68438"/>
    </ligand>
</feature>